<evidence type="ECO:0000313" key="2">
    <source>
        <dbReference type="Proteomes" id="UP000683246"/>
    </source>
</evidence>
<organism evidence="1 2">
    <name type="scientific">Vallitalea pronyensis</name>
    <dbReference type="NCBI Taxonomy" id="1348613"/>
    <lineage>
        <taxon>Bacteria</taxon>
        <taxon>Bacillati</taxon>
        <taxon>Bacillota</taxon>
        <taxon>Clostridia</taxon>
        <taxon>Lachnospirales</taxon>
        <taxon>Vallitaleaceae</taxon>
        <taxon>Vallitalea</taxon>
    </lineage>
</organism>
<dbReference type="InterPro" id="IPR027972">
    <property type="entry name" value="DUF4489"/>
</dbReference>
<dbReference type="Pfam" id="PF14879">
    <property type="entry name" value="DUF4489"/>
    <property type="match status" value="3"/>
</dbReference>
<protein>
    <submittedName>
        <fullName evidence="1">DUF4489 domain-containing protein</fullName>
    </submittedName>
</protein>
<dbReference type="AlphaFoldDB" id="A0A8J8MKY5"/>
<gene>
    <name evidence="1" type="ORF">HZI73_14495</name>
</gene>
<evidence type="ECO:0000313" key="1">
    <source>
        <dbReference type="EMBL" id="QUI23421.1"/>
    </source>
</evidence>
<dbReference type="RefSeq" id="WP_212694106.1">
    <property type="nucleotide sequence ID" value="NZ_CP058649.1"/>
</dbReference>
<name>A0A8J8MKY5_9FIRM</name>
<dbReference type="EMBL" id="CP058649">
    <property type="protein sequence ID" value="QUI23421.1"/>
    <property type="molecule type" value="Genomic_DNA"/>
</dbReference>
<dbReference type="Proteomes" id="UP000683246">
    <property type="component" value="Chromosome"/>
</dbReference>
<dbReference type="KEGG" id="vpy:HZI73_14495"/>
<proteinExistence type="predicted"/>
<sequence length="494" mass="54381">MDNKKDYQDCASCQSDREFAKCKPKHPNPQNILLECGEGTGSRTFTSSDDASFQIAHVTIDATCLTRPKVLIKFSSLVRSEIIGTGIVRLQYELFRVCGSSDPLSLGIWMFETNVNFTESLEESFGFVFCDASNFTDYCDYFVAVTPIEITGENTATVSHGQIAVLAQNLCGSLKNESKNLKNIILACGQGNAIAFLGTSIPPPVSIANISMDTTCLSKANVLIEYSSSIQIGTASQTVLQFELFRICGDKTPLSLGIWTFERTGSNVQRMTTFNFIYCDSNVPSSCCEYFVNVSLIQQSIAFLDEGVIIDNVKMTGIAQSSCGCFSYNEYGTLDKKNDSIVFNQKPKESLLECGSGTGMRTFTSLSEPTFQLAQVTIDTTNLCKPKVNIEFSSIITIDGGILFQTINQLRYELIRICNNREPISIGVWSIDIIDNFNDNQVINKLTNTFDFSYCDCITCPGCCDYIVTVTPIVIQQVTITVSDGRIAALAQEM</sequence>
<accession>A0A8J8MKY5</accession>
<reference evidence="1" key="1">
    <citation type="submission" date="2020-07" db="EMBL/GenBank/DDBJ databases">
        <title>Vallitalea pronyensis genome.</title>
        <authorList>
            <person name="Postec A."/>
        </authorList>
    </citation>
    <scope>NUCLEOTIDE SEQUENCE</scope>
    <source>
        <strain evidence="1">FatNI3</strain>
    </source>
</reference>
<keyword evidence="2" id="KW-1185">Reference proteome</keyword>